<evidence type="ECO:0000313" key="2">
    <source>
        <dbReference type="Proteomes" id="UP001318300"/>
    </source>
</evidence>
<dbReference type="RefSeq" id="WP_166780494.1">
    <property type="nucleotide sequence ID" value="NZ_JAAOYO010000003.1"/>
</dbReference>
<evidence type="ECO:0000313" key="1">
    <source>
        <dbReference type="EMBL" id="NII41450.1"/>
    </source>
</evidence>
<organism evidence="1 2">
    <name type="scientific">Curtobacterium salicis</name>
    <dbReference type="NCBI Taxonomy" id="1779862"/>
    <lineage>
        <taxon>Bacteria</taxon>
        <taxon>Bacillati</taxon>
        <taxon>Actinomycetota</taxon>
        <taxon>Actinomycetes</taxon>
        <taxon>Micrococcales</taxon>
        <taxon>Microbacteriaceae</taxon>
        <taxon>Curtobacterium</taxon>
    </lineage>
</organism>
<protein>
    <recommendedName>
        <fullName evidence="3">GAF domain-containing protein</fullName>
    </recommendedName>
</protein>
<dbReference type="Pfam" id="PF19698">
    <property type="entry name" value="DUF6197"/>
    <property type="match status" value="1"/>
</dbReference>
<dbReference type="Proteomes" id="UP001318300">
    <property type="component" value="Unassembled WGS sequence"/>
</dbReference>
<sequence length="218" mass="23364">MKIGRGLMTLEFRVQHDVATDAAPASRTAPRGRVRRVIDHLAARRTAAQLRRLDADLAELADLQRVLSEARTVVDRGWIQHAWFAYLDDRGRTRTASSAAATEVAGRPLVGACLVGAVVDAAGGPHAVHSQPVQRSLDLVWHALAAAEGSPVTWCPAPDIRMGRVRDLTRWNDSAGRTAEQVSGLLLTAERVALQESGRVAERASALRAHSGGVPVLG</sequence>
<gene>
    <name evidence="1" type="ORF">E9228_002097</name>
</gene>
<dbReference type="InterPro" id="IPR045677">
    <property type="entry name" value="DUF6197"/>
</dbReference>
<name>A0ABX0TCB8_9MICO</name>
<reference evidence="1 2" key="1">
    <citation type="submission" date="2020-03" db="EMBL/GenBank/DDBJ databases">
        <title>Above-ground endophytic microbial communities from plants in different locations in the United States.</title>
        <authorList>
            <person name="Frank C."/>
        </authorList>
    </citation>
    <scope>NUCLEOTIDE SEQUENCE [LARGE SCALE GENOMIC DNA]</scope>
    <source>
        <strain evidence="1 2">WW7</strain>
    </source>
</reference>
<comment type="caution">
    <text evidence="1">The sequence shown here is derived from an EMBL/GenBank/DDBJ whole genome shotgun (WGS) entry which is preliminary data.</text>
</comment>
<proteinExistence type="predicted"/>
<dbReference type="EMBL" id="JAAOYO010000003">
    <property type="protein sequence ID" value="NII41450.1"/>
    <property type="molecule type" value="Genomic_DNA"/>
</dbReference>
<evidence type="ECO:0008006" key="3">
    <source>
        <dbReference type="Google" id="ProtNLM"/>
    </source>
</evidence>
<accession>A0ABX0TCB8</accession>
<keyword evidence="2" id="KW-1185">Reference proteome</keyword>